<dbReference type="OMA" id="QVGRIPQ"/>
<dbReference type="InterPro" id="IPR029063">
    <property type="entry name" value="SAM-dependent_MTases_sf"/>
</dbReference>
<evidence type="ECO:0000313" key="3">
    <source>
        <dbReference type="Proteomes" id="UP000054516"/>
    </source>
</evidence>
<gene>
    <name evidence="2" type="ORF">SAMD00023353_0601990</name>
</gene>
<evidence type="ECO:0000256" key="1">
    <source>
        <dbReference type="SAM" id="MobiDB-lite"/>
    </source>
</evidence>
<feature type="region of interest" description="Disordered" evidence="1">
    <location>
        <begin position="638"/>
        <end position="697"/>
    </location>
</feature>
<feature type="compositionally biased region" description="Low complexity" evidence="1">
    <location>
        <begin position="55"/>
        <end position="67"/>
    </location>
</feature>
<dbReference type="Proteomes" id="UP000054516">
    <property type="component" value="Unassembled WGS sequence"/>
</dbReference>
<feature type="compositionally biased region" description="Polar residues" evidence="1">
    <location>
        <begin position="965"/>
        <end position="979"/>
    </location>
</feature>
<proteinExistence type="predicted"/>
<feature type="compositionally biased region" description="Low complexity" evidence="1">
    <location>
        <begin position="847"/>
        <end position="859"/>
    </location>
</feature>
<feature type="region of interest" description="Disordered" evidence="1">
    <location>
        <begin position="1145"/>
        <end position="1202"/>
    </location>
</feature>
<feature type="compositionally biased region" description="Polar residues" evidence="1">
    <location>
        <begin position="638"/>
        <end position="664"/>
    </location>
</feature>
<dbReference type="OrthoDB" id="5382952at2759"/>
<organism evidence="2">
    <name type="scientific">Rosellinia necatrix</name>
    <name type="common">White root-rot fungus</name>
    <dbReference type="NCBI Taxonomy" id="77044"/>
    <lineage>
        <taxon>Eukaryota</taxon>
        <taxon>Fungi</taxon>
        <taxon>Dikarya</taxon>
        <taxon>Ascomycota</taxon>
        <taxon>Pezizomycotina</taxon>
        <taxon>Sordariomycetes</taxon>
        <taxon>Xylariomycetidae</taxon>
        <taxon>Xylariales</taxon>
        <taxon>Xylariaceae</taxon>
        <taxon>Rosellinia</taxon>
    </lineage>
</organism>
<sequence length="1508" mass="164185">MASTIPITNARNAGEKSRSRRIGALLDLSRGDPPLTAVRRNPRMEPHVAIPLAGPSSRPRPQISRIPQSPPSRKPPTQADVKISRPPLTHETQSLSTSSRSGIPMAKPITTVNSHIEPLKQPRNILRRKQSTILKDPSNIYAHNQSRSDVSKISSVSLAMNPQTSIRLITTSSDQSTARSPGEARMTQHADTHRPMAQPNPVYPELDRYRDIPVPPSKDQLGRDALYRLATEDLPPPTPQFSGASSHSQLSSFSASPSTRFSGSPGPGPYSRDTTPTSISSQSPGLVVPIRLPATRVRQQSPAETRPPVTRRRTGSVSNEGGSFSSDPQGLAAVREALTSSSSNSTVRAEEKNTSKGHRRHGPTPPSPPPRKSSQKFQKGRSIDKTQSSALSPQSPSQSVVGSASPEKPTRSARNRAPSIAQSPQRRPTPPRRPSRDGTPDLYSQFGGPVPIIHSNLSSTSLTERRQSGQLQASSLPRVAQRPSHEHPGSARPSFSRELTPAPQLSVLSSSQTTNSDTGKGNGVPSPTVSMFKSRFPLFGRRTRAGPEAPSVEKKRDKVTRKGPAAGTGHEGYGRVGAVKRRSSAASALQRGIPGLVSSSESLASTLSTDQFLLERMSPVIIAGGEVVENQNRSSGLFRTESNQSTPWGRPGTSSQSLSAMSPSTRDDNRQTLWPSPSISEAARSRRPSENSDLEIMMRPTLAHRTAPREFQPEDDQTFHIPKRIHTRTSSAASMATTIHTDDSSPDIQTEQNHILLPANPPTEKLTKRAKSPRRWNIFGRSQASSSSKKPAESVSTAIQVSQSKSPAFYTIIGSPKQDEVSDKQDMKAMLREAPRLPTTSVQPNYSRRPSTSSSTIRTNHAYSGKDVTGIYSKSSEVIPQIWQLGTGQERRHVELGNTQPSISRPSRLPQVGRIPKVVASRPEQTSPKSFSRPFNRISVQLLPVNSAQPDQDSVAKGPSPPESMVSTVMDTESLGETSPSYPIEERIRLDNPPILVHPGQEFLTFPPPENLKRGESSESSCSDAPGYISQNAQTSDPIALYGEDDVWDEYNDLLEDSPPSPTSSCGVPFPLETYNSNLIEKSTKPLESPTFKAEFAQDVRVSVATTKTATTASHHSADMTARINAAFRFDAKPLVTPSPVSEFALGYSDRTTGNTISDVNSKEFPQDSSSTQESSKAEGGSERGSQSSNRASGSSGVSEETPLSQVNIRVGSMTVAKWLTFGHVLFSPVREDLISDDSTLNRQSILMIDGLGNDDWSFYSAETFPKVNFFNLSPRPPLPQEHQTASSFPASPPNHHQIQFTSHADKFPFGPDSFTALVFRFPSAAPEAHYRNIISEAQRVLKPGGFIEFSILDVDLNNMGGRTRRAVRHLKEQVSAKNPDFSLGSTADLILRVLGKKGFVDIKTCRVGLPVANSITTRSTKNGKKDERSLAEMMNDNTDVGDEHIAGMVSKVGRWWYTRCYELPTGMGRSIWRDRALLTECAEWGTSLKLTVCHARMPEARGRMASI</sequence>
<feature type="compositionally biased region" description="Polar residues" evidence="1">
    <location>
        <begin position="338"/>
        <end position="347"/>
    </location>
</feature>
<feature type="compositionally biased region" description="Polar residues" evidence="1">
    <location>
        <begin position="272"/>
        <end position="284"/>
    </location>
</feature>
<dbReference type="SUPFAM" id="SSF53335">
    <property type="entry name" value="S-adenosyl-L-methionine-dependent methyltransferases"/>
    <property type="match status" value="1"/>
</dbReference>
<reference evidence="2" key="1">
    <citation type="submission" date="2016-03" db="EMBL/GenBank/DDBJ databases">
        <title>Draft genome sequence of Rosellinia necatrix.</title>
        <authorList>
            <person name="Kanematsu S."/>
        </authorList>
    </citation>
    <scope>NUCLEOTIDE SEQUENCE [LARGE SCALE GENOMIC DNA]</scope>
    <source>
        <strain evidence="2">W97</strain>
    </source>
</reference>
<accession>A0A1S7UL56</accession>
<feature type="compositionally biased region" description="Polar residues" evidence="1">
    <location>
        <begin position="1150"/>
        <end position="1160"/>
    </location>
</feature>
<feature type="compositionally biased region" description="Polar residues" evidence="1">
    <location>
        <begin position="506"/>
        <end position="531"/>
    </location>
</feature>
<evidence type="ECO:0000313" key="2">
    <source>
        <dbReference type="EMBL" id="GAP84028.1"/>
    </source>
</evidence>
<name>A0A1S7UL56_ROSNE</name>
<protein>
    <recommendedName>
        <fullName evidence="4">Methyltransferase domain-containing protein</fullName>
    </recommendedName>
</protein>
<feature type="compositionally biased region" description="Low complexity" evidence="1">
    <location>
        <begin position="387"/>
        <end position="406"/>
    </location>
</feature>
<feature type="compositionally biased region" description="Low complexity" evidence="1">
    <location>
        <begin position="782"/>
        <end position="796"/>
    </location>
</feature>
<feature type="compositionally biased region" description="Low complexity" evidence="1">
    <location>
        <begin position="242"/>
        <end position="264"/>
    </location>
</feature>
<feature type="compositionally biased region" description="Polar residues" evidence="1">
    <location>
        <begin position="90"/>
        <end position="101"/>
    </location>
</feature>
<feature type="region of interest" description="Disordered" evidence="1">
    <location>
        <begin position="832"/>
        <end position="859"/>
    </location>
</feature>
<feature type="region of interest" description="Disordered" evidence="1">
    <location>
        <begin position="172"/>
        <end position="573"/>
    </location>
</feature>
<feature type="compositionally biased region" description="Polar residues" evidence="1">
    <location>
        <begin position="455"/>
        <end position="475"/>
    </location>
</feature>
<feature type="region of interest" description="Disordered" evidence="1">
    <location>
        <begin position="1"/>
        <end position="106"/>
    </location>
</feature>
<keyword evidence="3" id="KW-1185">Reference proteome</keyword>
<feature type="region of interest" description="Disordered" evidence="1">
    <location>
        <begin position="946"/>
        <end position="979"/>
    </location>
</feature>
<feature type="compositionally biased region" description="Polar residues" evidence="1">
    <location>
        <begin position="1"/>
        <end position="11"/>
    </location>
</feature>
<feature type="compositionally biased region" description="Low complexity" evidence="1">
    <location>
        <begin position="1185"/>
        <end position="1199"/>
    </location>
</feature>
<dbReference type="Gene3D" id="3.40.50.150">
    <property type="entry name" value="Vaccinia Virus protein VP39"/>
    <property type="match status" value="1"/>
</dbReference>
<feature type="region of interest" description="Disordered" evidence="1">
    <location>
        <begin position="758"/>
        <end position="799"/>
    </location>
</feature>
<evidence type="ECO:0008006" key="4">
    <source>
        <dbReference type="Google" id="ProtNLM"/>
    </source>
</evidence>
<feature type="compositionally biased region" description="Polar residues" evidence="1">
    <location>
        <begin position="315"/>
        <end position="328"/>
    </location>
</feature>
<dbReference type="EMBL" id="DF977451">
    <property type="protein sequence ID" value="GAP84028.1"/>
    <property type="molecule type" value="Genomic_DNA"/>
</dbReference>
<dbReference type="STRING" id="77044.A0A1S7UL56"/>